<dbReference type="Proteomes" id="UP001597115">
    <property type="component" value="Unassembled WGS sequence"/>
</dbReference>
<dbReference type="RefSeq" id="WP_380886245.1">
    <property type="nucleotide sequence ID" value="NZ_JBHUDY010000001.1"/>
</dbReference>
<protein>
    <submittedName>
        <fullName evidence="1">Uncharacterized protein</fullName>
    </submittedName>
</protein>
<accession>A0ABW4HXZ5</accession>
<evidence type="ECO:0000313" key="2">
    <source>
        <dbReference type="Proteomes" id="UP001597115"/>
    </source>
</evidence>
<reference evidence="2" key="1">
    <citation type="journal article" date="2019" name="Int. J. Syst. Evol. Microbiol.">
        <title>The Global Catalogue of Microorganisms (GCM) 10K type strain sequencing project: providing services to taxonomists for standard genome sequencing and annotation.</title>
        <authorList>
            <consortium name="The Broad Institute Genomics Platform"/>
            <consortium name="The Broad Institute Genome Sequencing Center for Infectious Disease"/>
            <person name="Wu L."/>
            <person name="Ma J."/>
        </authorList>
    </citation>
    <scope>NUCLEOTIDE SEQUENCE [LARGE SCALE GENOMIC DNA]</scope>
    <source>
        <strain evidence="2">CGMCC 1.16275</strain>
    </source>
</reference>
<proteinExistence type="predicted"/>
<comment type="caution">
    <text evidence="1">The sequence shown here is derived from an EMBL/GenBank/DDBJ whole genome shotgun (WGS) entry which is preliminary data.</text>
</comment>
<keyword evidence="2" id="KW-1185">Reference proteome</keyword>
<sequence>MQQKLGVGVRKSLGVQPGRAVVAAAMRNRRCLRGRYNGGSVVLAPYLLYERHEIPHLAALTVSRDGKVGRAEKLSVYRLPGLTDLELTGELFEPVPEMLETHQHPIDVLLGSALGAND</sequence>
<name>A0ABW4HXZ5_9SPHN</name>
<organism evidence="1 2">
    <name type="scientific">Sphingomonas tabacisoli</name>
    <dbReference type="NCBI Taxonomy" id="2249466"/>
    <lineage>
        <taxon>Bacteria</taxon>
        <taxon>Pseudomonadati</taxon>
        <taxon>Pseudomonadota</taxon>
        <taxon>Alphaproteobacteria</taxon>
        <taxon>Sphingomonadales</taxon>
        <taxon>Sphingomonadaceae</taxon>
        <taxon>Sphingomonas</taxon>
    </lineage>
</organism>
<dbReference type="EMBL" id="JBHUDY010000001">
    <property type="protein sequence ID" value="MFD1610514.1"/>
    <property type="molecule type" value="Genomic_DNA"/>
</dbReference>
<gene>
    <name evidence="1" type="ORF">ACFSCW_01715</name>
</gene>
<evidence type="ECO:0000313" key="1">
    <source>
        <dbReference type="EMBL" id="MFD1610514.1"/>
    </source>
</evidence>